<dbReference type="Proteomes" id="UP000685013">
    <property type="component" value="Chromosome 14"/>
</dbReference>
<dbReference type="InterPro" id="IPR000504">
    <property type="entry name" value="RRM_dom"/>
</dbReference>
<dbReference type="PROSITE" id="PS50102">
    <property type="entry name" value="RRM"/>
    <property type="match status" value="1"/>
</dbReference>
<evidence type="ECO:0000256" key="1">
    <source>
        <dbReference type="PROSITE-ProRule" id="PRU00176"/>
    </source>
</evidence>
<accession>A0AAV6MJ57</accession>
<proteinExistence type="predicted"/>
<feature type="transmembrane region" description="Helical" evidence="3">
    <location>
        <begin position="131"/>
        <end position="154"/>
    </location>
</feature>
<feature type="domain" description="RRM" evidence="4">
    <location>
        <begin position="45"/>
        <end position="126"/>
    </location>
</feature>
<organism evidence="5 6">
    <name type="scientific">Cucurbita argyrosperma subsp. sororia</name>
    <dbReference type="NCBI Taxonomy" id="37648"/>
    <lineage>
        <taxon>Eukaryota</taxon>
        <taxon>Viridiplantae</taxon>
        <taxon>Streptophyta</taxon>
        <taxon>Embryophyta</taxon>
        <taxon>Tracheophyta</taxon>
        <taxon>Spermatophyta</taxon>
        <taxon>Magnoliopsida</taxon>
        <taxon>eudicotyledons</taxon>
        <taxon>Gunneridae</taxon>
        <taxon>Pentapetalae</taxon>
        <taxon>rosids</taxon>
        <taxon>fabids</taxon>
        <taxon>Cucurbitales</taxon>
        <taxon>Cucurbitaceae</taxon>
        <taxon>Cucurbiteae</taxon>
        <taxon>Cucurbita</taxon>
    </lineage>
</organism>
<comment type="caution">
    <text evidence="5">The sequence shown here is derived from an EMBL/GenBank/DDBJ whole genome shotgun (WGS) entry which is preliminary data.</text>
</comment>
<evidence type="ECO:0000256" key="2">
    <source>
        <dbReference type="SAM" id="MobiDB-lite"/>
    </source>
</evidence>
<dbReference type="EMBL" id="JAGKQH010000014">
    <property type="protein sequence ID" value="KAG6581308.1"/>
    <property type="molecule type" value="Genomic_DNA"/>
</dbReference>
<dbReference type="SMART" id="SM00360">
    <property type="entry name" value="RRM"/>
    <property type="match status" value="1"/>
</dbReference>
<keyword evidence="3" id="KW-0812">Transmembrane</keyword>
<dbReference type="Pfam" id="PF00076">
    <property type="entry name" value="RRM_1"/>
    <property type="match status" value="1"/>
</dbReference>
<gene>
    <name evidence="5" type="primary">FCA</name>
    <name evidence="5" type="ORF">SDJN03_21310</name>
</gene>
<feature type="non-terminal residue" evidence="5">
    <location>
        <position position="1"/>
    </location>
</feature>
<evidence type="ECO:0000259" key="4">
    <source>
        <dbReference type="PROSITE" id="PS50102"/>
    </source>
</evidence>
<keyword evidence="6" id="KW-1185">Reference proteome</keyword>
<feature type="region of interest" description="Disordered" evidence="2">
    <location>
        <begin position="162"/>
        <end position="186"/>
    </location>
</feature>
<evidence type="ECO:0000313" key="5">
    <source>
        <dbReference type="EMBL" id="KAG6581308.1"/>
    </source>
</evidence>
<name>A0AAV6MJ57_9ROSI</name>
<reference evidence="5 6" key="1">
    <citation type="journal article" date="2021" name="Hortic Res">
        <title>The domestication of Cucurbita argyrosperma as revealed by the genome of its wild relative.</title>
        <authorList>
            <person name="Barrera-Redondo J."/>
            <person name="Sanchez-de la Vega G."/>
            <person name="Aguirre-Liguori J.A."/>
            <person name="Castellanos-Morales G."/>
            <person name="Gutierrez-Guerrero Y.T."/>
            <person name="Aguirre-Dugua X."/>
            <person name="Aguirre-Planter E."/>
            <person name="Tenaillon M.I."/>
            <person name="Lira-Saade R."/>
            <person name="Eguiarte L.E."/>
        </authorList>
    </citation>
    <scope>NUCLEOTIDE SEQUENCE [LARGE SCALE GENOMIC DNA]</scope>
    <source>
        <strain evidence="5">JBR-2021</strain>
    </source>
</reference>
<dbReference type="AlphaFoldDB" id="A0AAV6MJ57"/>
<evidence type="ECO:0000256" key="3">
    <source>
        <dbReference type="SAM" id="Phobius"/>
    </source>
</evidence>
<protein>
    <submittedName>
        <fullName evidence="5">Flowering time control protein FCA</fullName>
    </submittedName>
</protein>
<keyword evidence="1" id="KW-0694">RNA-binding</keyword>
<dbReference type="GO" id="GO:0003723">
    <property type="term" value="F:RNA binding"/>
    <property type="evidence" value="ECO:0007669"/>
    <property type="project" value="UniProtKB-UniRule"/>
</dbReference>
<sequence>MSERFGYGGLRPNCGNQNANLGRKRPRIHSDRTVPADHAEASGLVKLYVAQVPRTGAEEAIHPLFEVHGDIVEINWSTERSMISSSGSCFVNYATSVEADRAISALDNQYTFPGELTPMNVKYADSERDRLGYSLCKASIVVYFVLAFYVLSIARPRGNNISGRVRFGHPPQPFRSEPPLGPPAGG</sequence>
<keyword evidence="3" id="KW-1133">Transmembrane helix</keyword>
<keyword evidence="3" id="KW-0472">Membrane</keyword>
<evidence type="ECO:0000313" key="6">
    <source>
        <dbReference type="Proteomes" id="UP000685013"/>
    </source>
</evidence>